<sequence length="558" mass="63988">MTADSTKNGDTGKPENWVPVFEEILYTPQRKLRIVCAGAGFSGLMLAHKIQHELKAEEFMDLQIYEKNAGIGGTWYETRYMGAALDVPAHMYTFQFEPYTEWSHFHVYRDEVLEYMNRTTKKYNLDKHVAFESRITSAHWSDEKAKWLIEVEKADRTIIKDEADVFVDCSGLLNKWRWPNVPGLQDFKGHIVHSANWDEDHDYEGERVAIIGNGASGIQILPQMVKKAKYTANIIRSPTWIMSNFGAEFTPDGKNFKFTEEQKTEFRTKPETHRKFRHEMETATNKRFPSLHKDSKEQKAFVEYVTKNMHRRLGGDPELIEKLVPKYDIGCRKATPGDNYLECFANKLADPIIGGIKRFTETGIELDDGRRYEFDAIVCATGFDTSFMPKWDLSGRNGARLEKLWAEAPYAYFSTVLPEMPNYFMVNGPNSASGHALILTGMATVVEYISKWLNKMAEEGIKSIVVKKKSIDDYNVYTQEFLKRMVWSGGCASWYKAGKDPNRVTALYGGSMLHFKKIMSAIRAEDFEIEYLSSNSFMFMGNGYCDIEVNGGDLAYYL</sequence>
<protein>
    <recommendedName>
        <fullName evidence="7">Flavin-binding monooxygenase</fullName>
    </recommendedName>
</protein>
<reference evidence="5 6" key="1">
    <citation type="submission" date="2024-03" db="EMBL/GenBank/DDBJ databases">
        <title>Genome-scale model development and genomic sequencing of the oleaginous clade Lipomyces.</title>
        <authorList>
            <consortium name="Lawrence Berkeley National Laboratory"/>
            <person name="Czajka J.J."/>
            <person name="Han Y."/>
            <person name="Kim J."/>
            <person name="Mondo S.J."/>
            <person name="Hofstad B.A."/>
            <person name="Robles A."/>
            <person name="Haridas S."/>
            <person name="Riley R."/>
            <person name="LaButti K."/>
            <person name="Pangilinan J."/>
            <person name="Andreopoulos W."/>
            <person name="Lipzen A."/>
            <person name="Yan J."/>
            <person name="Wang M."/>
            <person name="Ng V."/>
            <person name="Grigoriev I.V."/>
            <person name="Spatafora J.W."/>
            <person name="Magnuson J.K."/>
            <person name="Baker S.E."/>
            <person name="Pomraning K.R."/>
        </authorList>
    </citation>
    <scope>NUCLEOTIDE SEQUENCE [LARGE SCALE GENOMIC DNA]</scope>
    <source>
        <strain evidence="5 6">Phaff 52-87</strain>
    </source>
</reference>
<comment type="similarity">
    <text evidence="1">Belongs to the FAD-binding monooxygenase family.</text>
</comment>
<accession>A0ABR1FDT2</accession>
<dbReference type="Pfam" id="PF00743">
    <property type="entry name" value="FMO-like"/>
    <property type="match status" value="1"/>
</dbReference>
<name>A0ABR1FDT2_9ASCO</name>
<dbReference type="Gene3D" id="3.50.50.60">
    <property type="entry name" value="FAD/NAD(P)-binding domain"/>
    <property type="match status" value="2"/>
</dbReference>
<dbReference type="GeneID" id="90037226"/>
<keyword evidence="2" id="KW-0285">Flavoprotein</keyword>
<evidence type="ECO:0008006" key="7">
    <source>
        <dbReference type="Google" id="ProtNLM"/>
    </source>
</evidence>
<evidence type="ECO:0000256" key="4">
    <source>
        <dbReference type="ARBA" id="ARBA00023002"/>
    </source>
</evidence>
<dbReference type="PANTHER" id="PTHR42877">
    <property type="entry name" value="L-ORNITHINE N(5)-MONOOXYGENASE-RELATED"/>
    <property type="match status" value="1"/>
</dbReference>
<organism evidence="5 6">
    <name type="scientific">Myxozyma melibiosi</name>
    <dbReference type="NCBI Taxonomy" id="54550"/>
    <lineage>
        <taxon>Eukaryota</taxon>
        <taxon>Fungi</taxon>
        <taxon>Dikarya</taxon>
        <taxon>Ascomycota</taxon>
        <taxon>Saccharomycotina</taxon>
        <taxon>Lipomycetes</taxon>
        <taxon>Lipomycetales</taxon>
        <taxon>Lipomycetaceae</taxon>
        <taxon>Myxozyma</taxon>
    </lineage>
</organism>
<dbReference type="PANTHER" id="PTHR42877:SF11">
    <property type="entry name" value="MONOOXYGENASE, PUTATIVE (AFU_ORTHOLOGUE AFUA_6G13790)-RELATED"/>
    <property type="match status" value="1"/>
</dbReference>
<dbReference type="InterPro" id="IPR036188">
    <property type="entry name" value="FAD/NAD-bd_sf"/>
</dbReference>
<dbReference type="InterPro" id="IPR051209">
    <property type="entry name" value="FAD-bind_Monooxygenase_sf"/>
</dbReference>
<evidence type="ECO:0000313" key="6">
    <source>
        <dbReference type="Proteomes" id="UP001498771"/>
    </source>
</evidence>
<evidence type="ECO:0000256" key="1">
    <source>
        <dbReference type="ARBA" id="ARBA00010139"/>
    </source>
</evidence>
<dbReference type="Proteomes" id="UP001498771">
    <property type="component" value="Unassembled WGS sequence"/>
</dbReference>
<keyword evidence="6" id="KW-1185">Reference proteome</keyword>
<dbReference type="RefSeq" id="XP_064771046.1">
    <property type="nucleotide sequence ID" value="XM_064911714.1"/>
</dbReference>
<keyword evidence="4" id="KW-0560">Oxidoreductase</keyword>
<dbReference type="InterPro" id="IPR020946">
    <property type="entry name" value="Flavin_mOase-like"/>
</dbReference>
<proteinExistence type="inferred from homology"/>
<gene>
    <name evidence="5" type="ORF">BZA70DRAFT_272723</name>
</gene>
<evidence type="ECO:0000256" key="2">
    <source>
        <dbReference type="ARBA" id="ARBA00022630"/>
    </source>
</evidence>
<dbReference type="EMBL" id="JBBJBU010000001">
    <property type="protein sequence ID" value="KAK7208013.1"/>
    <property type="molecule type" value="Genomic_DNA"/>
</dbReference>
<evidence type="ECO:0000313" key="5">
    <source>
        <dbReference type="EMBL" id="KAK7208013.1"/>
    </source>
</evidence>
<keyword evidence="3" id="KW-0274">FAD</keyword>
<dbReference type="SUPFAM" id="SSF51905">
    <property type="entry name" value="FAD/NAD(P)-binding domain"/>
    <property type="match status" value="2"/>
</dbReference>
<evidence type="ECO:0000256" key="3">
    <source>
        <dbReference type="ARBA" id="ARBA00022827"/>
    </source>
</evidence>
<comment type="caution">
    <text evidence="5">The sequence shown here is derived from an EMBL/GenBank/DDBJ whole genome shotgun (WGS) entry which is preliminary data.</text>
</comment>